<dbReference type="RefSeq" id="WP_268057404.1">
    <property type="nucleotide sequence ID" value="NZ_JAPOHA010000003.1"/>
</dbReference>
<evidence type="ECO:0000256" key="2">
    <source>
        <dbReference type="ARBA" id="ARBA00022490"/>
    </source>
</evidence>
<evidence type="ECO:0000256" key="1">
    <source>
        <dbReference type="ARBA" id="ARBA00004496"/>
    </source>
</evidence>
<evidence type="ECO:0000313" key="5">
    <source>
        <dbReference type="EMBL" id="MCY1713397.1"/>
    </source>
</evidence>
<dbReference type="Proteomes" id="UP001082703">
    <property type="component" value="Unassembled WGS sequence"/>
</dbReference>
<proteinExistence type="predicted"/>
<dbReference type="EMBL" id="JAPOHA010000003">
    <property type="protein sequence ID" value="MCY1713397.1"/>
    <property type="molecule type" value="Genomic_DNA"/>
</dbReference>
<dbReference type="Pfam" id="PF00381">
    <property type="entry name" value="PTS-HPr"/>
    <property type="match status" value="1"/>
</dbReference>
<keyword evidence="3" id="KW-0598">Phosphotransferase system</keyword>
<name>A0ABT4BR92_9FIRM</name>
<dbReference type="PROSITE" id="PS51350">
    <property type="entry name" value="PTS_HPR_DOM"/>
    <property type="match status" value="1"/>
</dbReference>
<evidence type="ECO:0000259" key="4">
    <source>
        <dbReference type="PROSITE" id="PS51350"/>
    </source>
</evidence>
<dbReference type="InterPro" id="IPR000032">
    <property type="entry name" value="HPr-like"/>
</dbReference>
<organism evidence="5 6">
    <name type="scientific">Caproiciproducens galactitolivorans</name>
    <dbReference type="NCBI Taxonomy" id="642589"/>
    <lineage>
        <taxon>Bacteria</taxon>
        <taxon>Bacillati</taxon>
        <taxon>Bacillota</taxon>
        <taxon>Clostridia</taxon>
        <taxon>Eubacteriales</taxon>
        <taxon>Acutalibacteraceae</taxon>
        <taxon>Caproiciproducens</taxon>
    </lineage>
</organism>
<keyword evidence="6" id="KW-1185">Reference proteome</keyword>
<protein>
    <submittedName>
        <fullName evidence="5">HPr family phosphocarrier protein</fullName>
    </submittedName>
</protein>
<keyword evidence="2" id="KW-0963">Cytoplasm</keyword>
<evidence type="ECO:0000313" key="6">
    <source>
        <dbReference type="Proteomes" id="UP001082703"/>
    </source>
</evidence>
<dbReference type="PANTHER" id="PTHR33705">
    <property type="entry name" value="PHOSPHOCARRIER PROTEIN HPR"/>
    <property type="match status" value="1"/>
</dbReference>
<feature type="domain" description="HPr" evidence="4">
    <location>
        <begin position="1"/>
        <end position="85"/>
    </location>
</feature>
<dbReference type="InterPro" id="IPR035895">
    <property type="entry name" value="HPr-like_sf"/>
</dbReference>
<dbReference type="CDD" id="cd00367">
    <property type="entry name" value="PTS-HPr_like"/>
    <property type="match status" value="1"/>
</dbReference>
<dbReference type="SUPFAM" id="SSF55594">
    <property type="entry name" value="HPr-like"/>
    <property type="match status" value="1"/>
</dbReference>
<dbReference type="Gene3D" id="3.30.1340.10">
    <property type="entry name" value="HPr-like"/>
    <property type="match status" value="1"/>
</dbReference>
<dbReference type="InterPro" id="IPR050399">
    <property type="entry name" value="HPr"/>
</dbReference>
<comment type="subcellular location">
    <subcellularLocation>
        <location evidence="1">Cytoplasm</location>
    </subcellularLocation>
</comment>
<accession>A0ABT4BR92</accession>
<dbReference type="NCBIfam" id="TIGR01003">
    <property type="entry name" value="PTS_HPr_family"/>
    <property type="match status" value="1"/>
</dbReference>
<comment type="caution">
    <text evidence="5">The sequence shown here is derived from an EMBL/GenBank/DDBJ whole genome shotgun (WGS) entry which is preliminary data.</text>
</comment>
<reference evidence="5 6" key="1">
    <citation type="submission" date="2022-11" db="EMBL/GenBank/DDBJ databases">
        <authorList>
            <person name="Caiyu Z."/>
        </authorList>
    </citation>
    <scope>NUCLEOTIDE SEQUENCE [LARGE SCALE GENOMIC DNA]</scope>
    <source>
        <strain evidence="5 6">YR-4</strain>
    </source>
</reference>
<dbReference type="PRINTS" id="PR00107">
    <property type="entry name" value="PHOSPHOCPHPR"/>
</dbReference>
<sequence>MKSFDYTIKDELGLHARPAGALSKKTAAYQSEITLTTKGKTVNAKRLFAIMSLAVKKGDEITLSFEGPDEEAACAESKAFCEENF</sequence>
<evidence type="ECO:0000256" key="3">
    <source>
        <dbReference type="ARBA" id="ARBA00022683"/>
    </source>
</evidence>
<gene>
    <name evidence="5" type="ORF">OUY18_03890</name>
</gene>
<dbReference type="PANTHER" id="PTHR33705:SF2">
    <property type="entry name" value="PHOSPHOCARRIER PROTEIN NPR"/>
    <property type="match status" value="1"/>
</dbReference>